<comment type="similarity">
    <text evidence="9">Belongs to the RuvB family.</text>
</comment>
<comment type="caution">
    <text evidence="9">Lacks conserved residue(s) required for the propagation of feature annotation.</text>
</comment>
<dbReference type="Pfam" id="PF05491">
    <property type="entry name" value="WHD_RuvB"/>
    <property type="match status" value="1"/>
</dbReference>
<dbReference type="EMBL" id="CP048617">
    <property type="protein sequence ID" value="QIB26548.1"/>
    <property type="molecule type" value="Genomic_DNA"/>
</dbReference>
<evidence type="ECO:0000256" key="2">
    <source>
        <dbReference type="ARBA" id="ARBA00022741"/>
    </source>
</evidence>
<keyword evidence="2 9" id="KW-0547">Nucleotide-binding</keyword>
<keyword evidence="7 9" id="KW-0233">DNA recombination</keyword>
<feature type="region of interest" description="Small ATPAse domain (RuvB-S)" evidence="9">
    <location>
        <begin position="188"/>
        <end position="258"/>
    </location>
</feature>
<comment type="domain">
    <text evidence="9">Has 3 domains, the large (RuvB-L) and small ATPase (RuvB-S) domains and the C-terminal head (RuvB-H) domain. The head domain binds DNA, while the ATPase domains jointly bind ATP, ADP or are empty depending on the state of the subunit in the translocation cycle. During a single DNA translocation step the structure of each domain remains the same, but their relative positions change.</text>
</comment>
<dbReference type="SMART" id="SM00382">
    <property type="entry name" value="AAA"/>
    <property type="match status" value="1"/>
</dbReference>
<dbReference type="Pfam" id="PF17864">
    <property type="entry name" value="AAA_lid_4"/>
    <property type="match status" value="1"/>
</dbReference>
<evidence type="ECO:0000256" key="3">
    <source>
        <dbReference type="ARBA" id="ARBA00022763"/>
    </source>
</evidence>
<gene>
    <name evidence="9 11" type="primary">ruvB</name>
    <name evidence="11" type="ORF">G3A45_04015</name>
</gene>
<evidence type="ECO:0000313" key="11">
    <source>
        <dbReference type="EMBL" id="QIB26548.1"/>
    </source>
</evidence>
<comment type="subcellular location">
    <subcellularLocation>
        <location evidence="9">Cytoplasm</location>
    </subcellularLocation>
</comment>
<dbReference type="GO" id="GO:0048476">
    <property type="term" value="C:Holliday junction resolvase complex"/>
    <property type="evidence" value="ECO:0007669"/>
    <property type="project" value="UniProtKB-UniRule"/>
</dbReference>
<dbReference type="InterPro" id="IPR036390">
    <property type="entry name" value="WH_DNA-bd_sf"/>
</dbReference>
<dbReference type="PANTHER" id="PTHR42848">
    <property type="match status" value="1"/>
</dbReference>
<feature type="binding site" evidence="9">
    <location>
        <position position="72"/>
    </location>
    <ligand>
        <name>Mg(2+)</name>
        <dbReference type="ChEBI" id="CHEBI:18420"/>
    </ligand>
</feature>
<dbReference type="NCBIfam" id="TIGR00635">
    <property type="entry name" value="ruvB"/>
    <property type="match status" value="1"/>
</dbReference>
<feature type="binding site" evidence="9">
    <location>
        <position position="177"/>
    </location>
    <ligand>
        <name>ATP</name>
        <dbReference type="ChEBI" id="CHEBI:30616"/>
    </ligand>
</feature>
<dbReference type="InterPro" id="IPR003593">
    <property type="entry name" value="AAA+_ATPase"/>
</dbReference>
<dbReference type="GO" id="GO:0005524">
    <property type="term" value="F:ATP binding"/>
    <property type="evidence" value="ECO:0007669"/>
    <property type="project" value="UniProtKB-UniRule"/>
</dbReference>
<dbReference type="GO" id="GO:0009378">
    <property type="term" value="F:four-way junction helicase activity"/>
    <property type="evidence" value="ECO:0007669"/>
    <property type="project" value="InterPro"/>
</dbReference>
<evidence type="ECO:0000256" key="5">
    <source>
        <dbReference type="ARBA" id="ARBA00022840"/>
    </source>
</evidence>
<dbReference type="PANTHER" id="PTHR42848:SF1">
    <property type="entry name" value="HOLLIDAY JUNCTION BRANCH MIGRATION COMPLEX SUBUNIT RUVB"/>
    <property type="match status" value="1"/>
</dbReference>
<dbReference type="NCBIfam" id="NF000868">
    <property type="entry name" value="PRK00080.1"/>
    <property type="match status" value="1"/>
</dbReference>
<feature type="binding site" evidence="9">
    <location>
        <position position="26"/>
    </location>
    <ligand>
        <name>ATP</name>
        <dbReference type="ChEBI" id="CHEBI:30616"/>
    </ligand>
</feature>
<comment type="function">
    <text evidence="9">The RuvA-RuvB-RuvC complex processes Holliday junction (HJ) DNA during genetic recombination and DNA repair, while the RuvA-RuvB complex plays an important role in the rescue of blocked DNA replication forks via replication fork reversal (RFR). RuvA specifically binds to HJ cruciform DNA, conferring on it an open structure. The RuvB hexamer acts as an ATP-dependent pump, pulling dsDNA into and through the RuvAB complex. RuvB forms 2 homohexamers on either side of HJ DNA bound by 1 or 2 RuvA tetramers; 4 subunits per hexamer contact DNA at a time. Coordinated motions by a converter formed by DNA-disengaged RuvB subunits stimulates ATP hydrolysis and nucleotide exchange. Immobilization of the converter enables RuvB to convert the ATP-contained energy into a lever motion, pulling 2 nucleotides of DNA out of the RuvA tetramer per ATP hydrolyzed, thus driving DNA branch migration. The RuvB motors rotate together with the DNA substrate, which together with the progressing nucleotide cycle form the mechanistic basis for DNA recombination by continuous HJ branch migration. Branch migration allows RuvC to scan DNA until it finds its consensus sequence, where it cleaves and resolves cruciform DNA.</text>
</comment>
<dbReference type="AlphaFoldDB" id="A0A6P1YCK5"/>
<evidence type="ECO:0000256" key="9">
    <source>
        <dbReference type="HAMAP-Rule" id="MF_00016"/>
    </source>
</evidence>
<feature type="region of interest" description="Head domain (RuvB-H)" evidence="9">
    <location>
        <begin position="261"/>
        <end position="339"/>
    </location>
</feature>
<feature type="binding site" evidence="9">
    <location>
        <begin position="134"/>
        <end position="136"/>
    </location>
    <ligand>
        <name>ATP</name>
        <dbReference type="ChEBI" id="CHEBI:30616"/>
    </ligand>
</feature>
<dbReference type="InterPro" id="IPR027417">
    <property type="entry name" value="P-loop_NTPase"/>
</dbReference>
<keyword evidence="8 9" id="KW-0234">DNA repair</keyword>
<keyword evidence="6 9" id="KW-0238">DNA-binding</keyword>
<evidence type="ECO:0000256" key="7">
    <source>
        <dbReference type="ARBA" id="ARBA00023172"/>
    </source>
</evidence>
<comment type="subunit">
    <text evidence="9">Homohexamer. Forms an RuvA(8)-RuvB(12)-Holliday junction (HJ) complex. HJ DNA is sandwiched between 2 RuvA tetramers; dsDNA enters through RuvA and exits via RuvB. An RuvB hexamer assembles on each DNA strand where it exits the tetramer. Each RuvB hexamer is contacted by two RuvA subunits (via domain III) on 2 adjacent RuvB subunits; this complex drives branch migration. In the full resolvosome a probable DNA-RuvA(4)-RuvB(12)-RuvC(2) complex forms which resolves the HJ.</text>
</comment>
<dbReference type="KEGG" id="cazo:G3A45_04015"/>
<dbReference type="GO" id="GO:0016787">
    <property type="term" value="F:hydrolase activity"/>
    <property type="evidence" value="ECO:0007669"/>
    <property type="project" value="UniProtKB-KW"/>
</dbReference>
<feature type="binding site" evidence="9">
    <location>
        <position position="27"/>
    </location>
    <ligand>
        <name>ATP</name>
        <dbReference type="ChEBI" id="CHEBI:30616"/>
    </ligand>
</feature>
<evidence type="ECO:0000256" key="8">
    <source>
        <dbReference type="ARBA" id="ARBA00023204"/>
    </source>
</evidence>
<dbReference type="HAMAP" id="MF_00016">
    <property type="entry name" value="DNA_HJ_migration_RuvB"/>
    <property type="match status" value="1"/>
</dbReference>
<accession>A0A6P1YCK5</accession>
<dbReference type="Pfam" id="PF05496">
    <property type="entry name" value="RuvB_N"/>
    <property type="match status" value="1"/>
</dbReference>
<dbReference type="CDD" id="cd00009">
    <property type="entry name" value="AAA"/>
    <property type="match status" value="1"/>
</dbReference>
<reference evidence="11 12" key="1">
    <citation type="submission" date="2020-02" db="EMBL/GenBank/DDBJ databases">
        <title>Thermophilic hydrogen producing bacteria, Caloranaerobacter azorensis.</title>
        <authorList>
            <person name="Baek K."/>
        </authorList>
    </citation>
    <scope>NUCLEOTIDE SEQUENCE [LARGE SCALE GENOMIC DNA]</scope>
    <source>
        <strain evidence="11 12">T3-1</strain>
    </source>
</reference>
<dbReference type="EC" id="3.6.4.-" evidence="9"/>
<name>A0A6P1YCK5_9FIRM</name>
<sequence length="339" mass="38120">MSSIAEENRIITSNLKYEDYEIENTLRPKRIDDYIGQNKVKEKLKIFIEAAKRRNESLDHVLLYGPPGLGKTTLANIIANEMGVNIKITSGPAIERQGDLAAILTNLEENDVLFIDEIHRLNRNVEEILYPAMEDYVLDIVIGKGPSAKSIRLDLSKFTLIGATTRAGLLTSPLRDRFGVICKLDFYDVENLKKIIIRSAYILGVKIDEDGANEIAKRSRGTPRIANRLLKRVRDYAQVVEDGVITKSVAQKALELLEVDEMGLDNVDKRLLYTIIYKFNGGPVGLDTLAASTGEESNTIEDVYEPYLLQLGFINRTPRGRVVTKKCLDYFNIKLDELG</sequence>
<keyword evidence="4 9" id="KW-0378">Hydrolase</keyword>
<comment type="catalytic activity">
    <reaction evidence="9">
        <text>ATP + H2O = ADP + phosphate + H(+)</text>
        <dbReference type="Rhea" id="RHEA:13065"/>
        <dbReference type="ChEBI" id="CHEBI:15377"/>
        <dbReference type="ChEBI" id="CHEBI:15378"/>
        <dbReference type="ChEBI" id="CHEBI:30616"/>
        <dbReference type="ChEBI" id="CHEBI:43474"/>
        <dbReference type="ChEBI" id="CHEBI:456216"/>
    </reaction>
</comment>
<dbReference type="InterPro" id="IPR041445">
    <property type="entry name" value="AAA_lid_4"/>
</dbReference>
<evidence type="ECO:0000256" key="6">
    <source>
        <dbReference type="ARBA" id="ARBA00023125"/>
    </source>
</evidence>
<feature type="binding site" evidence="9">
    <location>
        <position position="316"/>
    </location>
    <ligand>
        <name>DNA</name>
        <dbReference type="ChEBI" id="CHEBI:16991"/>
    </ligand>
</feature>
<keyword evidence="5 9" id="KW-0067">ATP-binding</keyword>
<feature type="binding site" evidence="9">
    <location>
        <position position="68"/>
    </location>
    <ligand>
        <name>ATP</name>
        <dbReference type="ChEBI" id="CHEBI:30616"/>
    </ligand>
</feature>
<feature type="region of interest" description="Large ATPase domain (RuvB-L)" evidence="9">
    <location>
        <begin position="7"/>
        <end position="187"/>
    </location>
</feature>
<feature type="domain" description="AAA+ ATPase" evidence="10">
    <location>
        <begin position="57"/>
        <end position="188"/>
    </location>
</feature>
<dbReference type="GO" id="GO:0006310">
    <property type="term" value="P:DNA recombination"/>
    <property type="evidence" value="ECO:0007669"/>
    <property type="project" value="UniProtKB-UniRule"/>
</dbReference>
<dbReference type="Proteomes" id="UP000464452">
    <property type="component" value="Chromosome"/>
</dbReference>
<feature type="binding site" evidence="9">
    <location>
        <position position="71"/>
    </location>
    <ligand>
        <name>ATP</name>
        <dbReference type="ChEBI" id="CHEBI:30616"/>
    </ligand>
</feature>
<dbReference type="RefSeq" id="WP_163234589.1">
    <property type="nucleotide sequence ID" value="NZ_CP048617.1"/>
</dbReference>
<evidence type="ECO:0000313" key="12">
    <source>
        <dbReference type="Proteomes" id="UP000464452"/>
    </source>
</evidence>
<evidence type="ECO:0000256" key="4">
    <source>
        <dbReference type="ARBA" id="ARBA00022801"/>
    </source>
</evidence>
<feature type="binding site" evidence="9">
    <location>
        <position position="187"/>
    </location>
    <ligand>
        <name>ATP</name>
        <dbReference type="ChEBI" id="CHEBI:30616"/>
    </ligand>
</feature>
<feature type="binding site" evidence="9">
    <location>
        <position position="321"/>
    </location>
    <ligand>
        <name>DNA</name>
        <dbReference type="ChEBI" id="CHEBI:16991"/>
    </ligand>
</feature>
<feature type="binding site" evidence="9">
    <location>
        <position position="73"/>
    </location>
    <ligand>
        <name>ATP</name>
        <dbReference type="ChEBI" id="CHEBI:30616"/>
    </ligand>
</feature>
<dbReference type="SUPFAM" id="SSF46785">
    <property type="entry name" value="Winged helix' DNA-binding domain"/>
    <property type="match status" value="1"/>
</dbReference>
<dbReference type="GO" id="GO:0006281">
    <property type="term" value="P:DNA repair"/>
    <property type="evidence" value="ECO:0007669"/>
    <property type="project" value="UniProtKB-UniRule"/>
</dbReference>
<dbReference type="Gene3D" id="1.10.10.10">
    <property type="entry name" value="Winged helix-like DNA-binding domain superfamily/Winged helix DNA-binding domain"/>
    <property type="match status" value="1"/>
</dbReference>
<proteinExistence type="inferred from homology"/>
<dbReference type="InterPro" id="IPR004605">
    <property type="entry name" value="DNA_helicase_Holl-junc_RuvB"/>
</dbReference>
<organism evidence="11 12">
    <name type="scientific">Caloranaerobacter azorensis</name>
    <dbReference type="NCBI Taxonomy" id="116090"/>
    <lineage>
        <taxon>Bacteria</taxon>
        <taxon>Bacillati</taxon>
        <taxon>Bacillota</taxon>
        <taxon>Tissierellia</taxon>
        <taxon>Tissierellales</taxon>
        <taxon>Thermohalobacteraceae</taxon>
        <taxon>Caloranaerobacter</taxon>
    </lineage>
</organism>
<keyword evidence="3 9" id="KW-0227">DNA damage</keyword>
<keyword evidence="1 9" id="KW-0963">Cytoplasm</keyword>
<dbReference type="Gene3D" id="1.10.8.60">
    <property type="match status" value="1"/>
</dbReference>
<dbReference type="InterPro" id="IPR036388">
    <property type="entry name" value="WH-like_DNA-bd_sf"/>
</dbReference>
<dbReference type="GO" id="GO:0000400">
    <property type="term" value="F:four-way junction DNA binding"/>
    <property type="evidence" value="ECO:0007669"/>
    <property type="project" value="UniProtKB-UniRule"/>
</dbReference>
<evidence type="ECO:0000256" key="1">
    <source>
        <dbReference type="ARBA" id="ARBA00022490"/>
    </source>
</evidence>
<dbReference type="InterPro" id="IPR008824">
    <property type="entry name" value="RuvB-like_N"/>
</dbReference>
<dbReference type="FunFam" id="3.40.50.300:FF:000073">
    <property type="entry name" value="Holliday junction ATP-dependent DNA helicase RuvB"/>
    <property type="match status" value="1"/>
</dbReference>
<protein>
    <recommendedName>
        <fullName evidence="9">Holliday junction branch migration complex subunit RuvB</fullName>
        <ecNumber evidence="9">3.6.4.-</ecNumber>
    </recommendedName>
</protein>
<dbReference type="InterPro" id="IPR008823">
    <property type="entry name" value="RuvB_wg_C"/>
</dbReference>
<feature type="binding site" evidence="9">
    <location>
        <position position="224"/>
    </location>
    <ligand>
        <name>ATP</name>
        <dbReference type="ChEBI" id="CHEBI:30616"/>
    </ligand>
</feature>
<evidence type="ECO:0000259" key="10">
    <source>
        <dbReference type="SMART" id="SM00382"/>
    </source>
</evidence>
<keyword evidence="11" id="KW-0347">Helicase</keyword>
<dbReference type="SUPFAM" id="SSF52540">
    <property type="entry name" value="P-loop containing nucleoside triphosphate hydrolases"/>
    <property type="match status" value="1"/>
</dbReference>
<dbReference type="Gene3D" id="3.40.50.300">
    <property type="entry name" value="P-loop containing nucleotide triphosphate hydrolases"/>
    <property type="match status" value="1"/>
</dbReference>
<dbReference type="GO" id="GO:0005737">
    <property type="term" value="C:cytoplasm"/>
    <property type="evidence" value="ECO:0007669"/>
    <property type="project" value="UniProtKB-SubCell"/>
</dbReference>
<feature type="binding site" evidence="9">
    <location>
        <position position="72"/>
    </location>
    <ligand>
        <name>ATP</name>
        <dbReference type="ChEBI" id="CHEBI:30616"/>
    </ligand>
</feature>